<dbReference type="GO" id="GO:0030288">
    <property type="term" value="C:outer membrane-bounded periplasmic space"/>
    <property type="evidence" value="ECO:0007669"/>
    <property type="project" value="TreeGrafter"/>
</dbReference>
<dbReference type="GO" id="GO:0008745">
    <property type="term" value="F:N-acetylmuramoyl-L-alanine amidase activity"/>
    <property type="evidence" value="ECO:0007669"/>
    <property type="project" value="InterPro"/>
</dbReference>
<dbReference type="Gene3D" id="2.60.40.3500">
    <property type="match status" value="1"/>
</dbReference>
<feature type="domain" description="MurNAc-LAA" evidence="2">
    <location>
        <begin position="238"/>
        <end position="346"/>
    </location>
</feature>
<dbReference type="Proteomes" id="UP000231343">
    <property type="component" value="Unassembled WGS sequence"/>
</dbReference>
<comment type="caution">
    <text evidence="3">The sequence shown here is derived from an EMBL/GenBank/DDBJ whole genome shotgun (WGS) entry which is preliminary data.</text>
</comment>
<dbReference type="SMART" id="SM00646">
    <property type="entry name" value="Ami_3"/>
    <property type="match status" value="1"/>
</dbReference>
<proteinExistence type="predicted"/>
<dbReference type="EMBL" id="PEYM01000004">
    <property type="protein sequence ID" value="PIS31719.1"/>
    <property type="molecule type" value="Genomic_DNA"/>
</dbReference>
<dbReference type="InterPro" id="IPR050695">
    <property type="entry name" value="N-acetylmuramoyl_amidase_3"/>
</dbReference>
<dbReference type="Pfam" id="PF11741">
    <property type="entry name" value="AMIN"/>
    <property type="match status" value="1"/>
</dbReference>
<gene>
    <name evidence="3" type="ORF">COT42_00400</name>
</gene>
<keyword evidence="1" id="KW-0378">Hydrolase</keyword>
<dbReference type="AlphaFoldDB" id="A0A2H0Y1U0"/>
<dbReference type="PANTHER" id="PTHR30404:SF0">
    <property type="entry name" value="N-ACETYLMURAMOYL-L-ALANINE AMIDASE AMIC"/>
    <property type="match status" value="1"/>
</dbReference>
<dbReference type="Gene3D" id="3.40.630.40">
    <property type="entry name" value="Zn-dependent exopeptidases"/>
    <property type="match status" value="1"/>
</dbReference>
<dbReference type="GO" id="GO:0009253">
    <property type="term" value="P:peptidoglycan catabolic process"/>
    <property type="evidence" value="ECO:0007669"/>
    <property type="project" value="InterPro"/>
</dbReference>
<evidence type="ECO:0000259" key="2">
    <source>
        <dbReference type="SMART" id="SM00646"/>
    </source>
</evidence>
<dbReference type="Pfam" id="PF01520">
    <property type="entry name" value="Amidase_3"/>
    <property type="match status" value="1"/>
</dbReference>
<evidence type="ECO:0000256" key="1">
    <source>
        <dbReference type="ARBA" id="ARBA00022801"/>
    </source>
</evidence>
<reference evidence="3 4" key="1">
    <citation type="submission" date="2017-09" db="EMBL/GenBank/DDBJ databases">
        <title>Depth-based differentiation of microbial function through sediment-hosted aquifers and enrichment of novel symbionts in the deep terrestrial subsurface.</title>
        <authorList>
            <person name="Probst A.J."/>
            <person name="Ladd B."/>
            <person name="Jarett J.K."/>
            <person name="Geller-Mcgrath D.E."/>
            <person name="Sieber C.M."/>
            <person name="Emerson J.B."/>
            <person name="Anantharaman K."/>
            <person name="Thomas B.C."/>
            <person name="Malmstrom R."/>
            <person name="Stieglmeier M."/>
            <person name="Klingl A."/>
            <person name="Woyke T."/>
            <person name="Ryan C.M."/>
            <person name="Banfield J.F."/>
        </authorList>
    </citation>
    <scope>NUCLEOTIDE SEQUENCE [LARGE SCALE GENOMIC DNA]</scope>
    <source>
        <strain evidence="3">CG08_land_8_20_14_0_20_45_16</strain>
    </source>
</reference>
<evidence type="ECO:0000313" key="4">
    <source>
        <dbReference type="Proteomes" id="UP000231343"/>
    </source>
</evidence>
<dbReference type="SUPFAM" id="SSF53187">
    <property type="entry name" value="Zn-dependent exopeptidases"/>
    <property type="match status" value="1"/>
</dbReference>
<accession>A0A2H0Y1U0</accession>
<sequence length="352" mass="39555">MRKTNCLNWLKLLSKRTSLVLGIWYLALGTWCLADQAVITQIEAKHDRGFDYLDIFSSADTKGKGLLLEDKLVIDFEGAKISAKIKITERRSTRIKNIRAYQYQPGIARVVIDLKKGIDYDLVSVFGRAKTVVEISNRIDEAEKIIAAWEHQNLALAGNPLKTKKLVPTASGSLKGKTIVVDPGHGGKDPGATSITGIEEKVLTLQTAQKLAQELTDLGATVYLTRNDDTTSNLKQIVDFTNQTRPDIFISVHYNYTTNKEVEGTETYYYTNQSRPLALAIHKAMTTELARRDRGLRKVMFYAVHHTQVPAILVEPLYLSSYNDERLAKSADFQEKITKAIAEGVKNYFRTR</sequence>
<dbReference type="PANTHER" id="PTHR30404">
    <property type="entry name" value="N-ACETYLMURAMOYL-L-ALANINE AMIDASE"/>
    <property type="match status" value="1"/>
</dbReference>
<name>A0A2H0Y1U0_UNCSA</name>
<protein>
    <recommendedName>
        <fullName evidence="2">MurNAc-LAA domain-containing protein</fullName>
    </recommendedName>
</protein>
<dbReference type="InterPro" id="IPR002508">
    <property type="entry name" value="MurNAc-LAA_cat"/>
</dbReference>
<evidence type="ECO:0000313" key="3">
    <source>
        <dbReference type="EMBL" id="PIS31719.1"/>
    </source>
</evidence>
<dbReference type="CDD" id="cd02696">
    <property type="entry name" value="MurNAc-LAA"/>
    <property type="match status" value="1"/>
</dbReference>
<organism evidence="3 4">
    <name type="scientific">Candidatus Saganbacteria bacterium CG08_land_8_20_14_0_20_45_16</name>
    <dbReference type="NCBI Taxonomy" id="2014293"/>
    <lineage>
        <taxon>Bacteria</taxon>
        <taxon>Bacillati</taxon>
        <taxon>Saganbacteria</taxon>
    </lineage>
</organism>
<dbReference type="InterPro" id="IPR021731">
    <property type="entry name" value="AMIN_dom"/>
</dbReference>